<gene>
    <name evidence="1" type="ORF">OOU_Y34scaffold00719g6</name>
</gene>
<accession>A0AA97PHY4</accession>
<proteinExistence type="predicted"/>
<dbReference type="EMBL" id="JH793878">
    <property type="protein sequence ID" value="ELQ35242.1"/>
    <property type="molecule type" value="Genomic_DNA"/>
</dbReference>
<dbReference type="AlphaFoldDB" id="A0AA97PHY4"/>
<reference evidence="1" key="1">
    <citation type="journal article" date="2012" name="PLoS Genet.">
        <title>Comparative analysis of the genomes of two field isolates of the rice blast fungus Magnaporthe oryzae.</title>
        <authorList>
            <person name="Xue M."/>
            <person name="Yang J."/>
            <person name="Li Z."/>
            <person name="Hu S."/>
            <person name="Yao N."/>
            <person name="Dean R.A."/>
            <person name="Zhao W."/>
            <person name="Shen M."/>
            <person name="Zhang H."/>
            <person name="Li C."/>
            <person name="Liu L."/>
            <person name="Cao L."/>
            <person name="Xu X."/>
            <person name="Xing Y."/>
            <person name="Hsiang T."/>
            <person name="Zhang Z."/>
            <person name="Xu J.R."/>
            <person name="Peng Y.L."/>
        </authorList>
    </citation>
    <scope>NUCLEOTIDE SEQUENCE</scope>
    <source>
        <strain evidence="1">Y34</strain>
    </source>
</reference>
<sequence>MAMTLLVRIWKKLILGYSKNQA</sequence>
<dbReference type="Proteomes" id="UP000011086">
    <property type="component" value="Unassembled WGS sequence"/>
</dbReference>
<protein>
    <submittedName>
        <fullName evidence="1">Uncharacterized protein</fullName>
    </submittedName>
</protein>
<name>A0AA97PHY4_PYRO3</name>
<evidence type="ECO:0000313" key="1">
    <source>
        <dbReference type="EMBL" id="ELQ35242.1"/>
    </source>
</evidence>
<organism evidence="1">
    <name type="scientific">Pyricularia oryzae (strain Y34)</name>
    <name type="common">Rice blast fungus</name>
    <name type="synonym">Magnaporthe oryzae</name>
    <dbReference type="NCBI Taxonomy" id="1143189"/>
    <lineage>
        <taxon>Eukaryota</taxon>
        <taxon>Fungi</taxon>
        <taxon>Dikarya</taxon>
        <taxon>Ascomycota</taxon>
        <taxon>Pezizomycotina</taxon>
        <taxon>Sordariomycetes</taxon>
        <taxon>Sordariomycetidae</taxon>
        <taxon>Magnaporthales</taxon>
        <taxon>Pyriculariaceae</taxon>
        <taxon>Pyricularia</taxon>
    </lineage>
</organism>